<accession>A0A450SLU1</accession>
<dbReference type="InterPro" id="IPR038152">
    <property type="entry name" value="Carbam_trans_C_sf"/>
</dbReference>
<evidence type="ECO:0000259" key="3">
    <source>
        <dbReference type="Pfam" id="PF16861"/>
    </source>
</evidence>
<dbReference type="InterPro" id="IPR031730">
    <property type="entry name" value="Carbam_trans_C"/>
</dbReference>
<dbReference type="Pfam" id="PF16861">
    <property type="entry name" value="Carbam_trans_C"/>
    <property type="match status" value="1"/>
</dbReference>
<name>A0A450SLU1_9GAMM</name>
<dbReference type="AlphaFoldDB" id="A0A450SLU1"/>
<organism evidence="4">
    <name type="scientific">Candidatus Kentrum sp. FW</name>
    <dbReference type="NCBI Taxonomy" id="2126338"/>
    <lineage>
        <taxon>Bacteria</taxon>
        <taxon>Pseudomonadati</taxon>
        <taxon>Pseudomonadota</taxon>
        <taxon>Gammaproteobacteria</taxon>
        <taxon>Candidatus Kentrum</taxon>
    </lineage>
</organism>
<dbReference type="InterPro" id="IPR043129">
    <property type="entry name" value="ATPase_NBD"/>
</dbReference>
<dbReference type="SUPFAM" id="SSF53067">
    <property type="entry name" value="Actin-like ATPase domain"/>
    <property type="match status" value="1"/>
</dbReference>
<dbReference type="PANTHER" id="PTHR34847:SF1">
    <property type="entry name" value="NODULATION PROTEIN U"/>
    <property type="match status" value="1"/>
</dbReference>
<feature type="domain" description="Carbamoyltransferase C-terminal" evidence="3">
    <location>
        <begin position="422"/>
        <end position="595"/>
    </location>
</feature>
<evidence type="ECO:0000256" key="1">
    <source>
        <dbReference type="ARBA" id="ARBA00006129"/>
    </source>
</evidence>
<dbReference type="CDD" id="cd24098">
    <property type="entry name" value="ASKHA_NBD_TobZ_N"/>
    <property type="match status" value="1"/>
</dbReference>
<sequence>MNRYSYWESVGELDRIVWPRKEDVVILGLNAFYHDSSAALYKGGRIVAAAQEERFTRKKHDNSFPLESMEYCLRAGDSHLDEVDLVVFTEDSLERLERELSSLETYQPLTNALVERTLRNWVGKTPKDIEDYLRNAGFAGEIAHFHHHASHVYSAYLTSGFEESAVFSVDGVGEKMSTLLGYAEGKNVRFNDCITYPHSIGLLYSSITTFLGFRANSGEYKVMGLAPCSLTTRETNPYYRKMQELIEQNKDGSYHLNLKYFAYEYDDRMFSNEVISLFDMEPREAESELTREHEHIASALQMVTEDTLLGILHHLQRKTGSKNLCIAGGVGLNSVFNGKILRDTDFENVYIQPAAGDDGTVIGGVLYAALNCDPNFEIHQQIMAHAYLGPEYSNRYIREYLDQLGIEYTEFSEPDELLEETADLLYDNQVIGWFQGKMEWGPRALGARSILANPCNPDAKELLNAKVKHREEFRPFAPVVCRDDALTYFDCDQSLPQALDFMLMVYPVRKEWREKIPSVTHMDGSGRLQTIARDQNPLYYDLIKKFGKRSGIPILVNTSFNIRGEPIVCTPHDAYRCMMGTGIDYLVMGNYLIKRADNSRHMWDSEGGTD</sequence>
<dbReference type="InterPro" id="IPR051338">
    <property type="entry name" value="NodU/CmcH_Carbamoyltrnsfr"/>
</dbReference>
<dbReference type="InterPro" id="IPR003696">
    <property type="entry name" value="Carbtransf_dom"/>
</dbReference>
<evidence type="ECO:0000313" key="5">
    <source>
        <dbReference type="EMBL" id="VFJ54696.1"/>
    </source>
</evidence>
<feature type="domain" description="Carbamoyltransferase" evidence="2">
    <location>
        <begin position="26"/>
        <end position="364"/>
    </location>
</feature>
<gene>
    <name evidence="5" type="ORF">BECKFW1821A_GA0114235_104916</name>
    <name evidence="4" type="ORF">BECKFW1821B_GA0114236_101923</name>
    <name evidence="6" type="ORF">BECKFW1821C_GA0114237_10347</name>
</gene>
<dbReference type="GO" id="GO:0016740">
    <property type="term" value="F:transferase activity"/>
    <property type="evidence" value="ECO:0007669"/>
    <property type="project" value="UniProtKB-KW"/>
</dbReference>
<dbReference type="PANTHER" id="PTHR34847">
    <property type="entry name" value="NODULATION PROTEIN U"/>
    <property type="match status" value="1"/>
</dbReference>
<comment type="similarity">
    <text evidence="1">Belongs to the NodU/CmcH family.</text>
</comment>
<reference evidence="4" key="1">
    <citation type="submission" date="2019-02" db="EMBL/GenBank/DDBJ databases">
        <authorList>
            <person name="Gruber-Vodicka R. H."/>
            <person name="Seah K. B. B."/>
        </authorList>
    </citation>
    <scope>NUCLEOTIDE SEQUENCE</scope>
    <source>
        <strain evidence="4">BECK_BZ106</strain>
        <strain evidence="6">BECK_BZ131</strain>
        <strain evidence="5">BECK_BZ15</strain>
    </source>
</reference>
<dbReference type="EMBL" id="CAADFD010000019">
    <property type="protein sequence ID" value="VFJ54569.1"/>
    <property type="molecule type" value="Genomic_DNA"/>
</dbReference>
<evidence type="ECO:0000313" key="6">
    <source>
        <dbReference type="EMBL" id="VFJ72450.1"/>
    </source>
</evidence>
<dbReference type="Gene3D" id="3.30.420.40">
    <property type="match status" value="2"/>
</dbReference>
<dbReference type="EMBL" id="CAADFE010000034">
    <property type="protein sequence ID" value="VFJ72450.1"/>
    <property type="molecule type" value="Genomic_DNA"/>
</dbReference>
<evidence type="ECO:0000313" key="4">
    <source>
        <dbReference type="EMBL" id="VFJ54569.1"/>
    </source>
</evidence>
<proteinExistence type="inferred from homology"/>
<dbReference type="EMBL" id="CAADEW010000049">
    <property type="protein sequence ID" value="VFJ54696.1"/>
    <property type="molecule type" value="Genomic_DNA"/>
</dbReference>
<protein>
    <submittedName>
        <fullName evidence="4">Carbamoyltransferase</fullName>
    </submittedName>
</protein>
<dbReference type="Gene3D" id="3.90.870.20">
    <property type="entry name" value="Carbamoyltransferase, C-terminal domain"/>
    <property type="match status" value="1"/>
</dbReference>
<dbReference type="Pfam" id="PF02543">
    <property type="entry name" value="Carbam_trans_N"/>
    <property type="match status" value="1"/>
</dbReference>
<evidence type="ECO:0000259" key="2">
    <source>
        <dbReference type="Pfam" id="PF02543"/>
    </source>
</evidence>
<keyword evidence="4" id="KW-0808">Transferase</keyword>